<dbReference type="InterPro" id="IPR036390">
    <property type="entry name" value="WH_DNA-bd_sf"/>
</dbReference>
<evidence type="ECO:0000313" key="1">
    <source>
        <dbReference type="EMBL" id="NNJ28184.1"/>
    </source>
</evidence>
<protein>
    <recommendedName>
        <fullName evidence="3">MarR family transcriptional regulator</fullName>
    </recommendedName>
</protein>
<accession>A0ABX1VJ72</accession>
<dbReference type="Proteomes" id="UP000609651">
    <property type="component" value="Unassembled WGS sequence"/>
</dbReference>
<evidence type="ECO:0000313" key="2">
    <source>
        <dbReference type="Proteomes" id="UP000609651"/>
    </source>
</evidence>
<proteinExistence type="predicted"/>
<gene>
    <name evidence="1" type="ORF">LzC2_42960</name>
</gene>
<keyword evidence="2" id="KW-1185">Reference proteome</keyword>
<organism evidence="1 2">
    <name type="scientific">Alienimonas chondri</name>
    <dbReference type="NCBI Taxonomy" id="2681879"/>
    <lineage>
        <taxon>Bacteria</taxon>
        <taxon>Pseudomonadati</taxon>
        <taxon>Planctomycetota</taxon>
        <taxon>Planctomycetia</taxon>
        <taxon>Planctomycetales</taxon>
        <taxon>Planctomycetaceae</taxon>
        <taxon>Alienimonas</taxon>
    </lineage>
</organism>
<dbReference type="InterPro" id="IPR036388">
    <property type="entry name" value="WH-like_DNA-bd_sf"/>
</dbReference>
<evidence type="ECO:0008006" key="3">
    <source>
        <dbReference type="Google" id="ProtNLM"/>
    </source>
</evidence>
<dbReference type="EMBL" id="WTPX01000354">
    <property type="protein sequence ID" value="NNJ28184.1"/>
    <property type="molecule type" value="Genomic_DNA"/>
</dbReference>
<dbReference type="Gene3D" id="1.10.10.10">
    <property type="entry name" value="Winged helix-like DNA-binding domain superfamily/Winged helix DNA-binding domain"/>
    <property type="match status" value="1"/>
</dbReference>
<dbReference type="RefSeq" id="WP_171190082.1">
    <property type="nucleotide sequence ID" value="NZ_WTPX01000354.1"/>
</dbReference>
<comment type="caution">
    <text evidence="1">The sequence shown here is derived from an EMBL/GenBank/DDBJ whole genome shotgun (WGS) entry which is preliminary data.</text>
</comment>
<reference evidence="1 2" key="1">
    <citation type="journal article" date="2020" name="Syst. Appl. Microbiol.">
        <title>Alienimonas chondri sp. nov., a novel planctomycete isolated from the biofilm of the red alga Chondrus crispus.</title>
        <authorList>
            <person name="Vitorino I."/>
            <person name="Albuquerque L."/>
            <person name="Wiegand S."/>
            <person name="Kallscheuer N."/>
            <person name="da Costa M.S."/>
            <person name="Lobo-da-Cunha A."/>
            <person name="Jogler C."/>
            <person name="Lage O.M."/>
        </authorList>
    </citation>
    <scope>NUCLEOTIDE SEQUENCE [LARGE SCALE GENOMIC DNA]</scope>
    <source>
        <strain evidence="1 2">LzC2</strain>
    </source>
</reference>
<sequence>MGTVTSIPPPLRSAPATSTDAAAAATLLRVVRLVPKGGQTTRGQIAARLGWSVGKVDRIARDLVASGLIAVRPTIYSGSTYRAAPPGAAGTVRSADDAEHLVQIVARYSTPNRAASIQKIAAAAGREKTAVRAELVALAAAGKLRRIEPATSRSTIRFAPLA</sequence>
<dbReference type="SUPFAM" id="SSF46785">
    <property type="entry name" value="Winged helix' DNA-binding domain"/>
    <property type="match status" value="1"/>
</dbReference>
<name>A0ABX1VJ72_9PLAN</name>